<dbReference type="Proteomes" id="UP001219525">
    <property type="component" value="Unassembled WGS sequence"/>
</dbReference>
<keyword evidence="7" id="KW-1185">Reference proteome</keyword>
<dbReference type="InterPro" id="IPR013565">
    <property type="entry name" value="Fas1/AflB-like_central"/>
</dbReference>
<dbReference type="Pfam" id="PF22235">
    <property type="entry name" value="FAS1_thioest_ins"/>
    <property type="match status" value="1"/>
</dbReference>
<dbReference type="InterPro" id="IPR016035">
    <property type="entry name" value="Acyl_Trfase/lysoPLipase"/>
</dbReference>
<dbReference type="SUPFAM" id="SSF52151">
    <property type="entry name" value="FabD/lysophospholipase-like"/>
    <property type="match status" value="1"/>
</dbReference>
<dbReference type="Gene3D" id="3.40.366.10">
    <property type="entry name" value="Malonyl-Coenzyme A Acyl Carrier Protein, domain 2"/>
    <property type="match status" value="1"/>
</dbReference>
<dbReference type="GO" id="GO:0004318">
    <property type="term" value="F:enoyl-[acyl-carrier-protein] reductase (NADH) activity"/>
    <property type="evidence" value="ECO:0007669"/>
    <property type="project" value="InterPro"/>
</dbReference>
<feature type="domain" description="Fatty acid synthase meander beta sheet" evidence="5">
    <location>
        <begin position="222"/>
        <end position="305"/>
    </location>
</feature>
<evidence type="ECO:0000313" key="7">
    <source>
        <dbReference type="Proteomes" id="UP001219525"/>
    </source>
</evidence>
<dbReference type="InterPro" id="IPR029069">
    <property type="entry name" value="HotDog_dom_sf"/>
</dbReference>
<evidence type="ECO:0000259" key="5">
    <source>
        <dbReference type="Pfam" id="PF17951"/>
    </source>
</evidence>
<feature type="domain" description="MaoC-like" evidence="3">
    <location>
        <begin position="564"/>
        <end position="651"/>
    </location>
</feature>
<protein>
    <submittedName>
        <fullName evidence="6">MaoC like domain-containing protein</fullName>
    </submittedName>
</protein>
<comment type="caution">
    <text evidence="6">The sequence shown here is derived from an EMBL/GenBank/DDBJ whole genome shotgun (WGS) entry which is preliminary data.</text>
</comment>
<dbReference type="Gene3D" id="1.20.930.70">
    <property type="match status" value="1"/>
</dbReference>
<dbReference type="GO" id="GO:0016740">
    <property type="term" value="F:transferase activity"/>
    <property type="evidence" value="ECO:0007669"/>
    <property type="project" value="UniProtKB-KW"/>
</dbReference>
<organism evidence="6 7">
    <name type="scientific">Mycena pura</name>
    <dbReference type="NCBI Taxonomy" id="153505"/>
    <lineage>
        <taxon>Eukaryota</taxon>
        <taxon>Fungi</taxon>
        <taxon>Dikarya</taxon>
        <taxon>Basidiomycota</taxon>
        <taxon>Agaricomycotina</taxon>
        <taxon>Agaricomycetes</taxon>
        <taxon>Agaricomycetidae</taxon>
        <taxon>Agaricales</taxon>
        <taxon>Marasmiineae</taxon>
        <taxon>Mycenaceae</taxon>
        <taxon>Mycena</taxon>
    </lineage>
</organism>
<evidence type="ECO:0000259" key="3">
    <source>
        <dbReference type="Pfam" id="PF01575"/>
    </source>
</evidence>
<dbReference type="Pfam" id="PF08354">
    <property type="entry name" value="Fas1-AflB-like_hel"/>
    <property type="match status" value="1"/>
</dbReference>
<dbReference type="AlphaFoldDB" id="A0AAD7E5U1"/>
<dbReference type="Gene3D" id="3.30.1120.100">
    <property type="match status" value="1"/>
</dbReference>
<dbReference type="InterPro" id="IPR014043">
    <property type="entry name" value="Acyl_transferase_dom"/>
</dbReference>
<gene>
    <name evidence="6" type="ORF">GGX14DRAFT_583416</name>
</gene>
<dbReference type="EMBL" id="JARJCW010000001">
    <property type="protein sequence ID" value="KAJ7230480.1"/>
    <property type="molecule type" value="Genomic_DNA"/>
</dbReference>
<keyword evidence="1" id="KW-0808">Transferase</keyword>
<dbReference type="Gene3D" id="3.10.129.10">
    <property type="entry name" value="Hotdog Thioesterase"/>
    <property type="match status" value="1"/>
</dbReference>
<dbReference type="PANTHER" id="PTHR10982">
    <property type="entry name" value="MALONYL COA-ACYL CARRIER PROTEIN TRANSACYLASE"/>
    <property type="match status" value="1"/>
</dbReference>
<dbReference type="Pfam" id="PF17951">
    <property type="entry name" value="FAS_meander"/>
    <property type="match status" value="1"/>
</dbReference>
<dbReference type="Pfam" id="PF00698">
    <property type="entry name" value="Acyl_transf_1"/>
    <property type="match status" value="1"/>
</dbReference>
<dbReference type="PANTHER" id="PTHR10982:SF21">
    <property type="entry name" value="FATTY ACID SYNTHASE SUBUNIT BETA"/>
    <property type="match status" value="1"/>
</dbReference>
<dbReference type="InterPro" id="IPR002539">
    <property type="entry name" value="MaoC-like_dom"/>
</dbReference>
<accession>A0AAD7E5U1</accession>
<dbReference type="InterPro" id="IPR040883">
    <property type="entry name" value="FAS_meander"/>
</dbReference>
<evidence type="ECO:0000259" key="2">
    <source>
        <dbReference type="Pfam" id="PF00698"/>
    </source>
</evidence>
<sequence length="780" mass="86194">MDGFTRGSAPCVWNELRTAGQRNRQMLVPYKFPLCRSSPFFSNTSFEDSLWAAEDIEAVFDHCRTGVVEERFAGINGGGHKPSLHQLYTSLDDPLPFVESFFKEYPIASKQLLASEDSADFLAISQCPGQKLVPFIPVLHLSRFGSRRTRFGQKTSRWSLTRTPSVSVSCKGLWLKVEDEPIKDLLGNINSELIPCLLELKYSGDGSKRPEANGDTVFEFGSTLPEASTWLDTLAGPDFSWLRALVTSKTIVQGTPKPSSKARPTSIIRLLTPSSGQKAVVAHDGNLPVWVSIYGAARSYGEHKPMFQAVYIKFAPVMKLRRIYFRGPSGRFCSAVQSFASIHEIATGRNTRIKEESIGSFGTAMTLNSRGHHQLVHLSNGFRTVEGAKPLQVGDVLNTDAGKVVKVKAHVLRAGKPVIAVISAYLYRRRFTDYENTFETLEEPDYIVKLAVGVLQSKEWFKWIDESKPLLAGTSLIFRIKSRVAFKDKTLYRNVSVTGDIFVRNQLKALVLVGLVDLHQDDCLENPVVAYIQRHGSHQGLATPLANDGYTLSSGAITSNAHFTNEPYSAISGDFNPIHINPYFSDYASLPATITHGLRSSAVTHRSVETVAAKGMMFPFVGMVLPGDELLVKIRHIGMRDGNIVVNAVISNSRAEKVLEGSAEVLQPTTIYVSTGQGSQERGMGMDLYNSSPSAHASADAHLLAVYGFSIVEIIRRRRLSILVKSRVKRFVDVIWTGPTIWTRTVTSRLYPSLPISIFDSEIPFQSSARSFVCNTICAN</sequence>
<evidence type="ECO:0000259" key="4">
    <source>
        <dbReference type="Pfam" id="PF08354"/>
    </source>
</evidence>
<dbReference type="InterPro" id="IPR001227">
    <property type="entry name" value="Ac_transferase_dom_sf"/>
</dbReference>
<feature type="domain" description="Malonyl-CoA:ACP transacylase (MAT)" evidence="2">
    <location>
        <begin position="671"/>
        <end position="719"/>
    </location>
</feature>
<evidence type="ECO:0000313" key="6">
    <source>
        <dbReference type="EMBL" id="KAJ7230480.1"/>
    </source>
</evidence>
<reference evidence="6" key="1">
    <citation type="submission" date="2023-03" db="EMBL/GenBank/DDBJ databases">
        <title>Massive genome expansion in bonnet fungi (Mycena s.s.) driven by repeated elements and novel gene families across ecological guilds.</title>
        <authorList>
            <consortium name="Lawrence Berkeley National Laboratory"/>
            <person name="Harder C.B."/>
            <person name="Miyauchi S."/>
            <person name="Viragh M."/>
            <person name="Kuo A."/>
            <person name="Thoen E."/>
            <person name="Andreopoulos B."/>
            <person name="Lu D."/>
            <person name="Skrede I."/>
            <person name="Drula E."/>
            <person name="Henrissat B."/>
            <person name="Morin E."/>
            <person name="Kohler A."/>
            <person name="Barry K."/>
            <person name="LaButti K."/>
            <person name="Morin E."/>
            <person name="Salamov A."/>
            <person name="Lipzen A."/>
            <person name="Mereny Z."/>
            <person name="Hegedus B."/>
            <person name="Baldrian P."/>
            <person name="Stursova M."/>
            <person name="Weitz H."/>
            <person name="Taylor A."/>
            <person name="Grigoriev I.V."/>
            <person name="Nagy L.G."/>
            <person name="Martin F."/>
            <person name="Kauserud H."/>
        </authorList>
    </citation>
    <scope>NUCLEOTIDE SEQUENCE</scope>
    <source>
        <strain evidence="6">9144</strain>
    </source>
</reference>
<proteinExistence type="predicted"/>
<dbReference type="Pfam" id="PF01575">
    <property type="entry name" value="MaoC_dehydratas"/>
    <property type="match status" value="1"/>
</dbReference>
<evidence type="ECO:0000256" key="1">
    <source>
        <dbReference type="ARBA" id="ARBA00022679"/>
    </source>
</evidence>
<dbReference type="InterPro" id="IPR050830">
    <property type="entry name" value="Fungal_FAS"/>
</dbReference>
<dbReference type="GO" id="GO:0019171">
    <property type="term" value="F:(3R)-hydroxyacyl-[acyl-carrier-protein] dehydratase activity"/>
    <property type="evidence" value="ECO:0007669"/>
    <property type="project" value="InterPro"/>
</dbReference>
<feature type="domain" description="Fatty acid synthase beta subunit AflB /Fas1-like central" evidence="4">
    <location>
        <begin position="68"/>
        <end position="140"/>
    </location>
</feature>
<name>A0AAD7E5U1_9AGAR</name>
<dbReference type="SUPFAM" id="SSF54637">
    <property type="entry name" value="Thioesterase/thiol ester dehydrase-isomerase"/>
    <property type="match status" value="1"/>
</dbReference>
<dbReference type="Gene3D" id="2.40.128.700">
    <property type="match status" value="1"/>
</dbReference>